<sequence>MDSTSSEAIRGIRTVFEAVIAGGLRRESVVGATDAEIDTALAAQGVSGAPSAVREVLRLVGKFSGLWLTGSGFGVRAMTSAMKANALATLDTLPSHGIGDPASALVLVEHQAYEYHLIDGADLGQSDPPVWLVTEGETAIADAAWPSTTQWFRWAAPDISRFRERLEVLREVGKPHLPAWAEDIRL</sequence>
<evidence type="ECO:0000313" key="1">
    <source>
        <dbReference type="EMBL" id="TGG82343.1"/>
    </source>
</evidence>
<organism evidence="1 2">
    <name type="scientific">Streptomyces albus</name>
    <dbReference type="NCBI Taxonomy" id="1888"/>
    <lineage>
        <taxon>Bacteria</taxon>
        <taxon>Bacillati</taxon>
        <taxon>Actinomycetota</taxon>
        <taxon>Actinomycetes</taxon>
        <taxon>Kitasatosporales</taxon>
        <taxon>Streptomycetaceae</taxon>
        <taxon>Streptomyces</taxon>
    </lineage>
</organism>
<dbReference type="GeneID" id="75184768"/>
<name>A0A6C1BZV7_9ACTN</name>
<reference evidence="1 2" key="1">
    <citation type="submission" date="2018-10" db="EMBL/GenBank/DDBJ databases">
        <title>Isolation of pseudouridimycin from Streptomyces albus DSM 40763.</title>
        <authorList>
            <person name="Rosenqvist P."/>
            <person name="Metsae-Ketelae M."/>
            <person name="Virta P."/>
        </authorList>
    </citation>
    <scope>NUCLEOTIDE SEQUENCE [LARGE SCALE GENOMIC DNA]</scope>
    <source>
        <strain evidence="1 2">DSM 40763</strain>
    </source>
</reference>
<accession>A0A6C1BZV7</accession>
<proteinExistence type="predicted"/>
<evidence type="ECO:0000313" key="2">
    <source>
        <dbReference type="Proteomes" id="UP000298111"/>
    </source>
</evidence>
<protein>
    <submittedName>
        <fullName evidence="1">Uncharacterized protein</fullName>
    </submittedName>
</protein>
<dbReference type="EMBL" id="RCIY01000062">
    <property type="protein sequence ID" value="TGG82343.1"/>
    <property type="molecule type" value="Genomic_DNA"/>
</dbReference>
<dbReference type="Proteomes" id="UP000298111">
    <property type="component" value="Unassembled WGS sequence"/>
</dbReference>
<comment type="caution">
    <text evidence="1">The sequence shown here is derived from an EMBL/GenBank/DDBJ whole genome shotgun (WGS) entry which is preliminary data.</text>
</comment>
<dbReference type="AlphaFoldDB" id="A0A6C1BZV7"/>
<gene>
    <name evidence="1" type="ORF">D8771_17315</name>
</gene>
<dbReference type="RefSeq" id="WP_016467888.1">
    <property type="nucleotide sequence ID" value="NZ_BBQG01000057.1"/>
</dbReference>